<dbReference type="InterPro" id="IPR016024">
    <property type="entry name" value="ARM-type_fold"/>
</dbReference>
<organism evidence="4 5">
    <name type="scientific">Ameca splendens</name>
    <dbReference type="NCBI Taxonomy" id="208324"/>
    <lineage>
        <taxon>Eukaryota</taxon>
        <taxon>Metazoa</taxon>
        <taxon>Chordata</taxon>
        <taxon>Craniata</taxon>
        <taxon>Vertebrata</taxon>
        <taxon>Euteleostomi</taxon>
        <taxon>Actinopterygii</taxon>
        <taxon>Neopterygii</taxon>
        <taxon>Teleostei</taxon>
        <taxon>Neoteleostei</taxon>
        <taxon>Acanthomorphata</taxon>
        <taxon>Ovalentaria</taxon>
        <taxon>Atherinomorphae</taxon>
        <taxon>Cyprinodontiformes</taxon>
        <taxon>Goodeidae</taxon>
        <taxon>Ameca</taxon>
    </lineage>
</organism>
<feature type="compositionally biased region" description="Polar residues" evidence="2">
    <location>
        <begin position="538"/>
        <end position="549"/>
    </location>
</feature>
<feature type="region of interest" description="Disordered" evidence="2">
    <location>
        <begin position="318"/>
        <end position="579"/>
    </location>
</feature>
<evidence type="ECO:0000313" key="5">
    <source>
        <dbReference type="Proteomes" id="UP001469553"/>
    </source>
</evidence>
<gene>
    <name evidence="4" type="ORF">AMECASPLE_013270</name>
</gene>
<evidence type="ECO:0000313" key="4">
    <source>
        <dbReference type="EMBL" id="MEQ2310825.1"/>
    </source>
</evidence>
<feature type="domain" description="GBD/FH3" evidence="3">
    <location>
        <begin position="42"/>
        <end position="424"/>
    </location>
</feature>
<name>A0ABV0ZXE0_9TELE</name>
<evidence type="ECO:0000259" key="3">
    <source>
        <dbReference type="PROSITE" id="PS51232"/>
    </source>
</evidence>
<accession>A0ABV0ZXE0</accession>
<feature type="compositionally biased region" description="Low complexity" evidence="2">
    <location>
        <begin position="385"/>
        <end position="410"/>
    </location>
</feature>
<dbReference type="PROSITE" id="PS51232">
    <property type="entry name" value="GBD_FH3"/>
    <property type="match status" value="1"/>
</dbReference>
<feature type="compositionally biased region" description="Polar residues" evidence="2">
    <location>
        <begin position="479"/>
        <end position="493"/>
    </location>
</feature>
<feature type="compositionally biased region" description="Polar residues" evidence="2">
    <location>
        <begin position="557"/>
        <end position="570"/>
    </location>
</feature>
<feature type="region of interest" description="Disordered" evidence="2">
    <location>
        <begin position="641"/>
        <end position="697"/>
    </location>
</feature>
<dbReference type="SUPFAM" id="SSF48371">
    <property type="entry name" value="ARM repeat"/>
    <property type="match status" value="1"/>
</dbReference>
<feature type="compositionally biased region" description="Low complexity" evidence="2">
    <location>
        <begin position="459"/>
        <end position="478"/>
    </location>
</feature>
<dbReference type="EMBL" id="JAHRIP010076097">
    <property type="protein sequence ID" value="MEQ2310825.1"/>
    <property type="molecule type" value="Genomic_DNA"/>
</dbReference>
<dbReference type="Proteomes" id="UP001469553">
    <property type="component" value="Unassembled WGS sequence"/>
</dbReference>
<evidence type="ECO:0000256" key="2">
    <source>
        <dbReference type="SAM" id="MobiDB-lite"/>
    </source>
</evidence>
<keyword evidence="1" id="KW-0009">Actin-binding</keyword>
<proteinExistence type="predicted"/>
<dbReference type="Gene3D" id="1.25.10.10">
    <property type="entry name" value="Leucine-rich Repeat Variant"/>
    <property type="match status" value="1"/>
</dbReference>
<dbReference type="InterPro" id="IPR056771">
    <property type="entry name" value="FH3_FHOD1-3-like"/>
</dbReference>
<dbReference type="PANTHER" id="PTHR45920:SF2">
    <property type="entry name" value="FH1_FH2 DOMAIN-CONTAINING PROTEIN 1"/>
    <property type="match status" value="1"/>
</dbReference>
<dbReference type="Pfam" id="PF24959">
    <property type="entry name" value="FH3_FHOD1-3"/>
    <property type="match status" value="1"/>
</dbReference>
<sequence length="697" mass="76518">MPERYTAVTAVDVSRNCPAADCEQDDTELQSEELSTDLQLVLRTDSVFQAEDCTLQVSPSGNYLDLDSSLAEQRDDLESFYEDVAKGKKPILILRTQLSVRVHLILERLYNSKGPELRRCLFSLKQLFQDDKDLVPEFVASEGLTCFIKVGAEADHNYQNYILRALSQIMLFVDGMNGVINHNETVQWLYTLTGSLSRLLVKTALKLLIVFVEYSESNSPLVINAVNRVDTKRGVKPWTNIMEVLEEKNSADTELLIFTMTLINKTLAALPDQDSFYDVTDCLEQLGMETIIRKHMSNKGTEPDLRAQFSTYETALRHEDDDIDDSTPHLRKERRKMAASDQEGRRIRRSSSQNLPDLLSSSPTSGAVLSPSSTISTPCVTPTLGSRASSPLSSEPSSSASSPSGSRKSSPLPPHAAANSDVSTEPDTKTPPSPSRSFLSHHMSALGLSRRSRLFSKTSSISEEPPPSSSLSPSDLSPQETEPSQQNTEQPNIKQEPRPRLKGAFLRSLAATQWEKKRRSKHLTQSQLPISDDVITPSPHTASEPSESTAPGHPASASGSLDTNSNSQNDPAVPVQRQCSTLSDEKMFVLDMIYSNSSATVPQSPTGAVSGTTEEEEEHSFTAGEDLGGRVTERMSNIRARLEESTGGANESSASRRAELGDLEGSAQAARARLAEEQKVRSHMQGDVLKWHADPVK</sequence>
<evidence type="ECO:0000256" key="1">
    <source>
        <dbReference type="ARBA" id="ARBA00023203"/>
    </source>
</evidence>
<dbReference type="InterPro" id="IPR014768">
    <property type="entry name" value="GBD/FH3_dom"/>
</dbReference>
<dbReference type="InterPro" id="IPR041387">
    <property type="entry name" value="FHOD1_GBD_N"/>
</dbReference>
<keyword evidence="5" id="KW-1185">Reference proteome</keyword>
<dbReference type="PANTHER" id="PTHR45920">
    <property type="entry name" value="FORMIN HOMOLOGY 2 DOMAIN CONTAINING, ISOFORM I"/>
    <property type="match status" value="1"/>
</dbReference>
<dbReference type="InterPro" id="IPR011989">
    <property type="entry name" value="ARM-like"/>
</dbReference>
<comment type="caution">
    <text evidence="4">The sequence shown here is derived from an EMBL/GenBank/DDBJ whole genome shotgun (WGS) entry which is preliminary data.</text>
</comment>
<feature type="region of interest" description="Disordered" evidence="2">
    <location>
        <begin position="597"/>
        <end position="629"/>
    </location>
</feature>
<protein>
    <recommendedName>
        <fullName evidence="3">GBD/FH3 domain-containing protein</fullName>
    </recommendedName>
</protein>
<reference evidence="4 5" key="1">
    <citation type="submission" date="2021-06" db="EMBL/GenBank/DDBJ databases">
        <authorList>
            <person name="Palmer J.M."/>
        </authorList>
    </citation>
    <scope>NUCLEOTIDE SEQUENCE [LARGE SCALE GENOMIC DNA]</scope>
    <source>
        <strain evidence="4 5">AS_MEX2019</strain>
        <tissue evidence="4">Muscle</tissue>
    </source>
</reference>
<feature type="compositionally biased region" description="Polar residues" evidence="2">
    <location>
        <begin position="350"/>
        <end position="384"/>
    </location>
</feature>
<feature type="compositionally biased region" description="Basic and acidic residues" evidence="2">
    <location>
        <begin position="318"/>
        <end position="345"/>
    </location>
</feature>
<dbReference type="Pfam" id="PF18382">
    <property type="entry name" value="Formin_GBD_N"/>
    <property type="match status" value="1"/>
</dbReference>
<feature type="compositionally biased region" description="Polar residues" evidence="2">
    <location>
        <begin position="597"/>
        <end position="612"/>
    </location>
</feature>